<evidence type="ECO:0000256" key="6">
    <source>
        <dbReference type="SAM" id="Phobius"/>
    </source>
</evidence>
<evidence type="ECO:0000313" key="8">
    <source>
        <dbReference type="EMBL" id="MSS46609.1"/>
    </source>
</evidence>
<feature type="transmembrane region" description="Helical" evidence="6">
    <location>
        <begin position="223"/>
        <end position="245"/>
    </location>
</feature>
<dbReference type="Gene3D" id="1.20.1250.20">
    <property type="entry name" value="MFS general substrate transporter like domains"/>
    <property type="match status" value="1"/>
</dbReference>
<feature type="transmembrane region" description="Helical" evidence="6">
    <location>
        <begin position="59"/>
        <end position="77"/>
    </location>
</feature>
<dbReference type="AlphaFoldDB" id="A0A7K0J9G4"/>
<protein>
    <submittedName>
        <fullName evidence="8">MFS transporter</fullName>
    </submittedName>
</protein>
<comment type="subcellular location">
    <subcellularLocation>
        <location evidence="1">Cell membrane</location>
        <topology evidence="1">Multi-pass membrane protein</topology>
    </subcellularLocation>
</comment>
<dbReference type="EMBL" id="VUMG01000005">
    <property type="protein sequence ID" value="MSS46609.1"/>
    <property type="molecule type" value="Genomic_DNA"/>
</dbReference>
<evidence type="ECO:0000256" key="5">
    <source>
        <dbReference type="ARBA" id="ARBA00023136"/>
    </source>
</evidence>
<dbReference type="Pfam" id="PF07690">
    <property type="entry name" value="MFS_1"/>
    <property type="match status" value="1"/>
</dbReference>
<keyword evidence="2" id="KW-0813">Transport</keyword>
<keyword evidence="5 6" id="KW-0472">Membrane</keyword>
<feature type="transmembrane region" description="Helical" evidence="6">
    <location>
        <begin position="334"/>
        <end position="356"/>
    </location>
</feature>
<feature type="transmembrane region" description="Helical" evidence="6">
    <location>
        <begin position="114"/>
        <end position="139"/>
    </location>
</feature>
<dbReference type="GO" id="GO:0022857">
    <property type="term" value="F:transmembrane transporter activity"/>
    <property type="evidence" value="ECO:0007669"/>
    <property type="project" value="InterPro"/>
</dbReference>
<keyword evidence="3 6" id="KW-0812">Transmembrane</keyword>
<sequence length="404" mass="42157">MEADKPAMSTQRHPMEGKRDIPIMVVFVCMGLVTLTQLYSVIPMFNDFVHDMHIGESLALWTQTGYGIAYALALLAWGTLADKVGPTKVVVTSAVLSTLAAGLVAAAPTGGALIGFRVVQGVVAASFSPAAFAIIPVVVAPERRNLTITLLTSSFLAAASLGPVFAGSVKLLIGWRGVYVVSAVLFLALGVVLYFIIPPVRGSAVGETNILVPFRTVLSKVPAVLLLLATVTMLSTFVGLLTTFLQYTPMSGAGKQWVSLIGLPAVILVLLANSWIHRVSVTTRLTACGVVSALANLGILATDSSVAWVVLMFVIVFTVGIIGPSLIEGIMPFAVPYVGVGTALFTFFLFIGASIGPQLAGVAQGLPGMVAIDVGLQIVLIVLSLITSRFKAGDPVILRVGGDQ</sequence>
<evidence type="ECO:0000256" key="1">
    <source>
        <dbReference type="ARBA" id="ARBA00004651"/>
    </source>
</evidence>
<feature type="transmembrane region" description="Helical" evidence="6">
    <location>
        <begin position="178"/>
        <end position="197"/>
    </location>
</feature>
<feature type="transmembrane region" description="Helical" evidence="6">
    <location>
        <begin position="146"/>
        <end position="166"/>
    </location>
</feature>
<dbReference type="SUPFAM" id="SSF103473">
    <property type="entry name" value="MFS general substrate transporter"/>
    <property type="match status" value="1"/>
</dbReference>
<dbReference type="Proteomes" id="UP000466104">
    <property type="component" value="Unassembled WGS sequence"/>
</dbReference>
<feature type="transmembrane region" description="Helical" evidence="6">
    <location>
        <begin position="89"/>
        <end position="108"/>
    </location>
</feature>
<comment type="caution">
    <text evidence="8">The sequence shown here is derived from an EMBL/GenBank/DDBJ whole genome shotgun (WGS) entry which is preliminary data.</text>
</comment>
<gene>
    <name evidence="8" type="ORF">FYJ43_11430</name>
</gene>
<evidence type="ECO:0000256" key="2">
    <source>
        <dbReference type="ARBA" id="ARBA00022448"/>
    </source>
</evidence>
<name>A0A7K0J9G4_9ACTN</name>
<feature type="transmembrane region" description="Helical" evidence="6">
    <location>
        <begin position="257"/>
        <end position="276"/>
    </location>
</feature>
<feature type="transmembrane region" description="Helical" evidence="6">
    <location>
        <begin position="21"/>
        <end position="39"/>
    </location>
</feature>
<organism evidence="8 9">
    <name type="scientific">Cutibacterium porci</name>
    <dbReference type="NCBI Taxonomy" id="2605781"/>
    <lineage>
        <taxon>Bacteria</taxon>
        <taxon>Bacillati</taxon>
        <taxon>Actinomycetota</taxon>
        <taxon>Actinomycetes</taxon>
        <taxon>Propionibacteriales</taxon>
        <taxon>Propionibacteriaceae</taxon>
        <taxon>Cutibacterium</taxon>
    </lineage>
</organism>
<dbReference type="PROSITE" id="PS50850">
    <property type="entry name" value="MFS"/>
    <property type="match status" value="1"/>
</dbReference>
<proteinExistence type="predicted"/>
<evidence type="ECO:0000256" key="4">
    <source>
        <dbReference type="ARBA" id="ARBA00022989"/>
    </source>
</evidence>
<evidence type="ECO:0000259" key="7">
    <source>
        <dbReference type="PROSITE" id="PS50850"/>
    </source>
</evidence>
<keyword evidence="9" id="KW-1185">Reference proteome</keyword>
<dbReference type="InterPro" id="IPR036259">
    <property type="entry name" value="MFS_trans_sf"/>
</dbReference>
<feature type="transmembrane region" description="Helical" evidence="6">
    <location>
        <begin position="283"/>
        <end position="301"/>
    </location>
</feature>
<reference evidence="8 9" key="1">
    <citation type="submission" date="2019-08" db="EMBL/GenBank/DDBJ databases">
        <title>In-depth cultivation of the pig gut microbiome towards novel bacterial diversity and tailored functional studies.</title>
        <authorList>
            <person name="Wylensek D."/>
            <person name="Hitch T.C.A."/>
            <person name="Clavel T."/>
        </authorList>
    </citation>
    <scope>NUCLEOTIDE SEQUENCE [LARGE SCALE GENOMIC DNA]</scope>
    <source>
        <strain evidence="8 9">WCA-380-WT-3A</strain>
    </source>
</reference>
<evidence type="ECO:0000256" key="3">
    <source>
        <dbReference type="ARBA" id="ARBA00022692"/>
    </source>
</evidence>
<dbReference type="PANTHER" id="PTHR42718:SF9">
    <property type="entry name" value="MAJOR FACILITATOR SUPERFAMILY MULTIDRUG TRANSPORTER MFSC"/>
    <property type="match status" value="1"/>
</dbReference>
<dbReference type="InterPro" id="IPR011701">
    <property type="entry name" value="MFS"/>
</dbReference>
<feature type="transmembrane region" description="Helical" evidence="6">
    <location>
        <begin position="307"/>
        <end position="327"/>
    </location>
</feature>
<dbReference type="PANTHER" id="PTHR42718">
    <property type="entry name" value="MAJOR FACILITATOR SUPERFAMILY MULTIDRUG TRANSPORTER MFSC"/>
    <property type="match status" value="1"/>
</dbReference>
<feature type="transmembrane region" description="Helical" evidence="6">
    <location>
        <begin position="368"/>
        <end position="386"/>
    </location>
</feature>
<feature type="domain" description="Major facilitator superfamily (MFS) profile" evidence="7">
    <location>
        <begin position="23"/>
        <end position="392"/>
    </location>
</feature>
<dbReference type="GO" id="GO:0005886">
    <property type="term" value="C:plasma membrane"/>
    <property type="evidence" value="ECO:0007669"/>
    <property type="project" value="UniProtKB-SubCell"/>
</dbReference>
<dbReference type="RefSeq" id="WP_154564933.1">
    <property type="nucleotide sequence ID" value="NZ_VUMG01000005.1"/>
</dbReference>
<accession>A0A7K0J9G4</accession>
<evidence type="ECO:0000313" key="9">
    <source>
        <dbReference type="Proteomes" id="UP000466104"/>
    </source>
</evidence>
<dbReference type="InterPro" id="IPR020846">
    <property type="entry name" value="MFS_dom"/>
</dbReference>
<keyword evidence="4 6" id="KW-1133">Transmembrane helix</keyword>